<comment type="caution">
    <text evidence="4">The sequence shown here is derived from an EMBL/GenBank/DDBJ whole genome shotgun (WGS) entry which is preliminary data.</text>
</comment>
<organism evidence="4 5">
    <name type="scientific">Dillenia turbinata</name>
    <dbReference type="NCBI Taxonomy" id="194707"/>
    <lineage>
        <taxon>Eukaryota</taxon>
        <taxon>Viridiplantae</taxon>
        <taxon>Streptophyta</taxon>
        <taxon>Embryophyta</taxon>
        <taxon>Tracheophyta</taxon>
        <taxon>Spermatophyta</taxon>
        <taxon>Magnoliopsida</taxon>
        <taxon>eudicotyledons</taxon>
        <taxon>Gunneridae</taxon>
        <taxon>Pentapetalae</taxon>
        <taxon>Dilleniales</taxon>
        <taxon>Dilleniaceae</taxon>
        <taxon>Dillenia</taxon>
    </lineage>
</organism>
<dbReference type="GO" id="GO:0006606">
    <property type="term" value="P:protein import into nucleus"/>
    <property type="evidence" value="ECO:0007669"/>
    <property type="project" value="TreeGrafter"/>
</dbReference>
<dbReference type="AlphaFoldDB" id="A0AAN8UU81"/>
<evidence type="ECO:0000256" key="1">
    <source>
        <dbReference type="ARBA" id="ARBA00004123"/>
    </source>
</evidence>
<proteinExistence type="predicted"/>
<dbReference type="GO" id="GO:0031080">
    <property type="term" value="C:nuclear pore outer ring"/>
    <property type="evidence" value="ECO:0007669"/>
    <property type="project" value="TreeGrafter"/>
</dbReference>
<dbReference type="GO" id="GO:0000972">
    <property type="term" value="P:transcription-dependent tethering of RNA polymerase II gene DNA at nuclear periphery"/>
    <property type="evidence" value="ECO:0007669"/>
    <property type="project" value="TreeGrafter"/>
</dbReference>
<dbReference type="EMBL" id="JBAMMX010000021">
    <property type="protein sequence ID" value="KAK6919234.1"/>
    <property type="molecule type" value="Genomic_DNA"/>
</dbReference>
<keyword evidence="5" id="KW-1185">Reference proteome</keyword>
<evidence type="ECO:0000313" key="5">
    <source>
        <dbReference type="Proteomes" id="UP001370490"/>
    </source>
</evidence>
<dbReference type="Proteomes" id="UP001370490">
    <property type="component" value="Unassembled WGS sequence"/>
</dbReference>
<evidence type="ECO:0000256" key="3">
    <source>
        <dbReference type="ARBA" id="ARBA00023242"/>
    </source>
</evidence>
<accession>A0AAN8UU81</accession>
<evidence type="ECO:0000313" key="4">
    <source>
        <dbReference type="EMBL" id="KAK6919234.1"/>
    </source>
</evidence>
<gene>
    <name evidence="4" type="ORF">RJ641_015138</name>
</gene>
<keyword evidence="3" id="KW-0539">Nucleus</keyword>
<dbReference type="PANTHER" id="PTHR13405:SF11">
    <property type="entry name" value="NUCLEAR PORE COMPLEX PROTEIN NUP133"/>
    <property type="match status" value="1"/>
</dbReference>
<sequence>MRLRIGGKPSGSAVILSGDGTATVSCYWRNSTCLYQIDLPYDAGKVLDASVLHSTDYSEDGGWVVLTKKARIWAIPEKAVLLGGVEPPERSLSRKGSSNEGTIQEERRNLMFAGNIAPRRASSEAWDASDRQMVAFTGVAWRAAPDEESEALLGQLFQSFLISGQVNSALQKLHGAEIVAMTVVSSQLMDKQLKRQKFLQFLGYSLQLILEHGEKLAGMIQLRELQNLISLNKIMLNAERPFSVQVQRACELSKACVTLLRTSMEYRNEYNTWYPSPEGLTLWYCQPVARNALWSVASFMLHLLNDANGLEPSAKSELYSHLEE</sequence>
<keyword evidence="2" id="KW-0813">Transport</keyword>
<name>A0AAN8UU81_9MAGN</name>
<dbReference type="InterPro" id="IPR037624">
    <property type="entry name" value="Nup133-like"/>
</dbReference>
<dbReference type="GO" id="GO:0017056">
    <property type="term" value="F:structural constituent of nuclear pore"/>
    <property type="evidence" value="ECO:0007669"/>
    <property type="project" value="InterPro"/>
</dbReference>
<protein>
    <submittedName>
        <fullName evidence="4">Uncharacterized protein</fullName>
    </submittedName>
</protein>
<dbReference type="GO" id="GO:0016973">
    <property type="term" value="P:poly(A)+ mRNA export from nucleus"/>
    <property type="evidence" value="ECO:0007669"/>
    <property type="project" value="TreeGrafter"/>
</dbReference>
<evidence type="ECO:0000256" key="2">
    <source>
        <dbReference type="ARBA" id="ARBA00022448"/>
    </source>
</evidence>
<comment type="subcellular location">
    <subcellularLocation>
        <location evidence="1">Nucleus</location>
    </subcellularLocation>
</comment>
<reference evidence="4 5" key="1">
    <citation type="submission" date="2023-12" db="EMBL/GenBank/DDBJ databases">
        <title>A high-quality genome assembly for Dillenia turbinata (Dilleniales).</title>
        <authorList>
            <person name="Chanderbali A."/>
        </authorList>
    </citation>
    <scope>NUCLEOTIDE SEQUENCE [LARGE SCALE GENOMIC DNA]</scope>
    <source>
        <strain evidence="4">LSX21</strain>
        <tissue evidence="4">Leaf</tissue>
    </source>
</reference>
<dbReference type="PANTHER" id="PTHR13405">
    <property type="entry name" value="NUCLEAR PORE COMPLEX PROTEIN NUP133"/>
    <property type="match status" value="1"/>
</dbReference>